<feature type="chain" id="PRO_5039704693" evidence="5">
    <location>
        <begin position="33"/>
        <end position="499"/>
    </location>
</feature>
<feature type="compositionally biased region" description="Pro residues" evidence="4">
    <location>
        <begin position="59"/>
        <end position="68"/>
    </location>
</feature>
<dbReference type="STRING" id="1048205.AB852_04030"/>
<feature type="region of interest" description="Disordered" evidence="4">
    <location>
        <begin position="37"/>
        <end position="72"/>
    </location>
</feature>
<comment type="caution">
    <text evidence="7">The sequence shown here is derived from an EMBL/GenBank/DDBJ whole genome shotgun (WGS) entry which is preliminary data.</text>
</comment>
<evidence type="ECO:0000256" key="5">
    <source>
        <dbReference type="SAM" id="SignalP"/>
    </source>
</evidence>
<dbReference type="Proteomes" id="UP000186455">
    <property type="component" value="Unassembled WGS sequence"/>
</dbReference>
<gene>
    <name evidence="7" type="ORF">AB852_04030</name>
</gene>
<accession>A0A1Q4VDI9</accession>
<dbReference type="GO" id="GO:0016787">
    <property type="term" value="F:hydrolase activity"/>
    <property type="evidence" value="ECO:0007669"/>
    <property type="project" value="UniProtKB-KW"/>
</dbReference>
<evidence type="ECO:0000256" key="4">
    <source>
        <dbReference type="SAM" id="MobiDB-lite"/>
    </source>
</evidence>
<evidence type="ECO:0000313" key="7">
    <source>
        <dbReference type="EMBL" id="OKH95902.1"/>
    </source>
</evidence>
<dbReference type="EMBL" id="LFBV01000001">
    <property type="protein sequence ID" value="OKH95902.1"/>
    <property type="molecule type" value="Genomic_DNA"/>
</dbReference>
<dbReference type="InterPro" id="IPR029058">
    <property type="entry name" value="AB_hydrolase_fold"/>
</dbReference>
<dbReference type="SUPFAM" id="SSF53474">
    <property type="entry name" value="alpha/beta-Hydrolases"/>
    <property type="match status" value="1"/>
</dbReference>
<dbReference type="Pfam" id="PF00561">
    <property type="entry name" value="Abhydrolase_1"/>
    <property type="match status" value="1"/>
</dbReference>
<dbReference type="RefSeq" id="WP_073783614.1">
    <property type="nucleotide sequence ID" value="NZ_LFBV01000001.1"/>
</dbReference>
<feature type="signal peptide" evidence="5">
    <location>
        <begin position="1"/>
        <end position="32"/>
    </location>
</feature>
<dbReference type="PANTHER" id="PTHR43248:SF29">
    <property type="entry name" value="TRIPEPTIDYL AMINOPEPTIDASE"/>
    <property type="match status" value="1"/>
</dbReference>
<evidence type="ECO:0000313" key="8">
    <source>
        <dbReference type="Proteomes" id="UP000186455"/>
    </source>
</evidence>
<evidence type="ECO:0000256" key="2">
    <source>
        <dbReference type="ARBA" id="ARBA00022729"/>
    </source>
</evidence>
<name>A0A1Q4VDI9_9ACTN</name>
<dbReference type="InterPro" id="IPR051601">
    <property type="entry name" value="Serine_prot/Carboxylest_S33"/>
</dbReference>
<reference evidence="7 8" key="1">
    <citation type="submission" date="2015-06" db="EMBL/GenBank/DDBJ databases">
        <title>Cloning and characterization of the uncialamcin biosynthetic gene cluster.</title>
        <authorList>
            <person name="Yan X."/>
            <person name="Huang T."/>
            <person name="Ge H."/>
            <person name="Shen B."/>
        </authorList>
    </citation>
    <scope>NUCLEOTIDE SEQUENCE [LARGE SCALE GENOMIC DNA]</scope>
    <source>
        <strain evidence="7 8">DCA2648</strain>
    </source>
</reference>
<keyword evidence="2 5" id="KW-0732">Signal</keyword>
<dbReference type="AlphaFoldDB" id="A0A1Q4VDI9"/>
<organism evidence="7 8">
    <name type="scientific">Streptomyces uncialis</name>
    <dbReference type="NCBI Taxonomy" id="1048205"/>
    <lineage>
        <taxon>Bacteria</taxon>
        <taxon>Bacillati</taxon>
        <taxon>Actinomycetota</taxon>
        <taxon>Actinomycetes</taxon>
        <taxon>Kitasatosporales</taxon>
        <taxon>Streptomycetaceae</taxon>
        <taxon>Streptomyces</taxon>
    </lineage>
</organism>
<evidence type="ECO:0000256" key="3">
    <source>
        <dbReference type="ARBA" id="ARBA00022801"/>
    </source>
</evidence>
<proteinExistence type="inferred from homology"/>
<keyword evidence="3" id="KW-0378">Hydrolase</keyword>
<evidence type="ECO:0000256" key="1">
    <source>
        <dbReference type="ARBA" id="ARBA00010088"/>
    </source>
</evidence>
<dbReference type="Gene3D" id="3.40.50.1820">
    <property type="entry name" value="alpha/beta hydrolase"/>
    <property type="match status" value="1"/>
</dbReference>
<evidence type="ECO:0000259" key="6">
    <source>
        <dbReference type="Pfam" id="PF00561"/>
    </source>
</evidence>
<sequence length="499" mass="53994">MNTTMRVNRVPNARRRAVSVLLALSASAAALAVPGSAAARESSEATPAVTPISWGPCPKAEPPYPDPSPKAQCGTVQVPLDWSKPKGRKIGIFVARYRATDPARRIGVLMSNPGGPGAPGSDDALYADDPYNGYSPDMLKRFDMIGFDPRGIGRSQKAECDETILDSIPTRPRNAAEFERMRTLNGRLADSCLARTGPLAAHMDGESVARDMDAIRAALGERKISFIGHSYGTFLGERYARLFPDRLRALALDSAMDPARPNAERYLTDGSVTTNTTLKRLAAWCETEADCALKGQDLTAVTDGLFARADAGTLREPGPDGATRTKVDADQLSDYLTFALGRWTPARATQELAALHSGKGEVTWYGGATDPASRLVLCRDYDFRIRDYAQYRAIRERVAKAAPHIRYNAQALETVLGCQGWNMAPKPQPAQAKGSLPPVLVANATLDLATPLPGAQRMARAFPKATLFTMDVAGHWLYRKGGTEKAMRVIDTYLTGRKG</sequence>
<keyword evidence="8" id="KW-1185">Reference proteome</keyword>
<dbReference type="InterPro" id="IPR000073">
    <property type="entry name" value="AB_hydrolase_1"/>
</dbReference>
<protein>
    <submittedName>
        <fullName evidence="7">Proteinase</fullName>
    </submittedName>
</protein>
<feature type="domain" description="AB hydrolase-1" evidence="6">
    <location>
        <begin position="113"/>
        <end position="478"/>
    </location>
</feature>
<dbReference type="PANTHER" id="PTHR43248">
    <property type="entry name" value="2-SUCCINYL-6-HYDROXY-2,4-CYCLOHEXADIENE-1-CARBOXYLATE SYNTHASE"/>
    <property type="match status" value="1"/>
</dbReference>
<comment type="similarity">
    <text evidence="1">Belongs to the peptidase S33 family.</text>
</comment>